<organism evidence="1 2">
    <name type="scientific">Erysiphe pulchra</name>
    <dbReference type="NCBI Taxonomy" id="225359"/>
    <lineage>
        <taxon>Eukaryota</taxon>
        <taxon>Fungi</taxon>
        <taxon>Dikarya</taxon>
        <taxon>Ascomycota</taxon>
        <taxon>Pezizomycotina</taxon>
        <taxon>Leotiomycetes</taxon>
        <taxon>Erysiphales</taxon>
        <taxon>Erysiphaceae</taxon>
        <taxon>Erysiphe</taxon>
    </lineage>
</organism>
<accession>A0A2S4Q0P9</accession>
<dbReference type="OrthoDB" id="4778860at2759"/>
<proteinExistence type="predicted"/>
<protein>
    <submittedName>
        <fullName evidence="1">Uncharacterized protein</fullName>
    </submittedName>
</protein>
<dbReference type="Proteomes" id="UP000237438">
    <property type="component" value="Unassembled WGS sequence"/>
</dbReference>
<gene>
    <name evidence="1" type="ORF">EPUL_000419</name>
</gene>
<keyword evidence="2" id="KW-1185">Reference proteome</keyword>
<sequence>MSEKTASLRAFQTLSVSSPALLQICILHRSSSEASIWNVNNALFNSINTGFGLQAPLHSPKIPFVAGGDFNLKNVDIQMRWNTRPGFCSEVSATCTIQSVLHTKSDYETLISIKTRILNCKIVAFRYYTAHWRGPSDFEKIQLRAAFGKLCSPETLTLPSPKIEDIFDSVLTVASHWIKLEPISEVEVFSTTCKVSSTSPGEDELIVPIIRSALNTLNHRGAILQRSAVDLEMALICDIRKALIDRKVAKTATVNIKGAFDDALCNRSPMPTNTRMARNSNDGCKLATARTPDDYGHKLESKFNQTLQWGRESSIIFDNAKTELEYFQNKRKYTEPSLHIRADVMKPKELYAS</sequence>
<dbReference type="AlphaFoldDB" id="A0A2S4Q0P9"/>
<reference evidence="1 2" key="1">
    <citation type="submission" date="2017-10" db="EMBL/GenBank/DDBJ databases">
        <title>Development of genomic resources for the powdery mildew, Erysiphe pulchra.</title>
        <authorList>
            <person name="Wadl P.A."/>
            <person name="Mack B.M."/>
            <person name="Moore G."/>
            <person name="Beltz S.B."/>
        </authorList>
    </citation>
    <scope>NUCLEOTIDE SEQUENCE [LARGE SCALE GENOMIC DNA]</scope>
    <source>
        <strain evidence="1">Cflorida</strain>
    </source>
</reference>
<evidence type="ECO:0000313" key="1">
    <source>
        <dbReference type="EMBL" id="POS87852.1"/>
    </source>
</evidence>
<evidence type="ECO:0000313" key="2">
    <source>
        <dbReference type="Proteomes" id="UP000237438"/>
    </source>
</evidence>
<dbReference type="PANTHER" id="PTHR33481:SF1">
    <property type="entry name" value="ENDONUCLEASE_EXONUCLEASE_PHOSPHATASE DOMAIN-CONTAINING PROTEIN-RELATED"/>
    <property type="match status" value="1"/>
</dbReference>
<comment type="caution">
    <text evidence="1">The sequence shown here is derived from an EMBL/GenBank/DDBJ whole genome shotgun (WGS) entry which is preliminary data.</text>
</comment>
<dbReference type="PANTHER" id="PTHR33481">
    <property type="entry name" value="REVERSE TRANSCRIPTASE"/>
    <property type="match status" value="1"/>
</dbReference>
<dbReference type="EMBL" id="PEDP01000061">
    <property type="protein sequence ID" value="POS87852.1"/>
    <property type="molecule type" value="Genomic_DNA"/>
</dbReference>
<name>A0A2S4Q0P9_9PEZI</name>